<name>A0A8J3J9C0_9ACTN</name>
<feature type="active site" description="Proton donor/acceptor" evidence="5">
    <location>
        <position position="131"/>
    </location>
</feature>
<dbReference type="Gene3D" id="3.20.20.70">
    <property type="entry name" value="Aldolase class I"/>
    <property type="match status" value="1"/>
</dbReference>
<organism evidence="7 8">
    <name type="scientific">Catellatospora bangladeshensis</name>
    <dbReference type="NCBI Taxonomy" id="310355"/>
    <lineage>
        <taxon>Bacteria</taxon>
        <taxon>Bacillati</taxon>
        <taxon>Actinomycetota</taxon>
        <taxon>Actinomycetes</taxon>
        <taxon>Micromonosporales</taxon>
        <taxon>Micromonosporaceae</taxon>
        <taxon>Catellatospora</taxon>
    </lineage>
</organism>
<dbReference type="PROSITE" id="PS00666">
    <property type="entry name" value="DHDPS_2"/>
    <property type="match status" value="1"/>
</dbReference>
<dbReference type="InterPro" id="IPR020625">
    <property type="entry name" value="Schiff_base-form_aldolases_AS"/>
</dbReference>
<protein>
    <submittedName>
        <fullName evidence="7">4-hydroxy-tetrahydrodipicolinate synthase</fullName>
    </submittedName>
</protein>
<reference evidence="7 8" key="1">
    <citation type="submission" date="2021-01" db="EMBL/GenBank/DDBJ databases">
        <title>Whole genome shotgun sequence of Catellatospora bangladeshensis NBRC 107357.</title>
        <authorList>
            <person name="Komaki H."/>
            <person name="Tamura T."/>
        </authorList>
    </citation>
    <scope>NUCLEOTIDE SEQUENCE [LARGE SCALE GENOMIC DNA]</scope>
    <source>
        <strain evidence="7 8">NBRC 107357</strain>
    </source>
</reference>
<dbReference type="PANTHER" id="PTHR12128:SF66">
    <property type="entry name" value="4-HYDROXY-2-OXOGLUTARATE ALDOLASE, MITOCHONDRIAL"/>
    <property type="match status" value="1"/>
</dbReference>
<keyword evidence="3" id="KW-0704">Schiff base</keyword>
<sequence>MTTLHGLWIPLVTPFDADGGVAHGALERLAHDSLDAGATGLVALGSTGEPGALTEAEKHAVVATVARVCRERSAPLIVGAATAEALAALGEVPEATAALTVVPPFVRPGEAAVVAHFARLAAASPVPLVVYDIPYRTGQYLSVTALRQLAALPNVAGVKYAVGGLNEDTIALLAEPLPGFAVLGGDDAFISPLLALGARGGILASAHLATAQFAHLVTAWRDGYAVRARALGHRLAPLSQALFAEPNPTVIKAALHAQGRIPTPSVRPPLLEADPDSTAAALKQLAEIGSPS</sequence>
<evidence type="ECO:0000256" key="4">
    <source>
        <dbReference type="PIRNR" id="PIRNR001365"/>
    </source>
</evidence>
<dbReference type="SMART" id="SM01130">
    <property type="entry name" value="DHDPS"/>
    <property type="match status" value="1"/>
</dbReference>
<comment type="caution">
    <text evidence="7">The sequence shown here is derived from an EMBL/GenBank/DDBJ whole genome shotgun (WGS) entry which is preliminary data.</text>
</comment>
<dbReference type="PANTHER" id="PTHR12128">
    <property type="entry name" value="DIHYDRODIPICOLINATE SYNTHASE"/>
    <property type="match status" value="1"/>
</dbReference>
<feature type="binding site" evidence="6">
    <location>
        <position position="202"/>
    </location>
    <ligand>
        <name>pyruvate</name>
        <dbReference type="ChEBI" id="CHEBI:15361"/>
    </ligand>
</feature>
<accession>A0A8J3J9C0</accession>
<dbReference type="SUPFAM" id="SSF51569">
    <property type="entry name" value="Aldolase"/>
    <property type="match status" value="1"/>
</dbReference>
<gene>
    <name evidence="7" type="primary">dapA_1</name>
    <name evidence="7" type="ORF">Cba03nite_20660</name>
</gene>
<dbReference type="PRINTS" id="PR00146">
    <property type="entry name" value="DHPICSNTHASE"/>
</dbReference>
<dbReference type="InterPro" id="IPR013785">
    <property type="entry name" value="Aldolase_TIM"/>
</dbReference>
<keyword evidence="2 4" id="KW-0456">Lyase</keyword>
<dbReference type="EMBL" id="BONF01000010">
    <property type="protein sequence ID" value="GIF80717.1"/>
    <property type="molecule type" value="Genomic_DNA"/>
</dbReference>
<evidence type="ECO:0000256" key="5">
    <source>
        <dbReference type="PIRSR" id="PIRSR001365-1"/>
    </source>
</evidence>
<evidence type="ECO:0000313" key="8">
    <source>
        <dbReference type="Proteomes" id="UP000601223"/>
    </source>
</evidence>
<dbReference type="Pfam" id="PF00701">
    <property type="entry name" value="DHDPS"/>
    <property type="match status" value="1"/>
</dbReference>
<dbReference type="InterPro" id="IPR002220">
    <property type="entry name" value="DapA-like"/>
</dbReference>
<evidence type="ECO:0000256" key="3">
    <source>
        <dbReference type="ARBA" id="ARBA00023270"/>
    </source>
</evidence>
<feature type="binding site" evidence="6">
    <location>
        <position position="47"/>
    </location>
    <ligand>
        <name>pyruvate</name>
        <dbReference type="ChEBI" id="CHEBI:15361"/>
    </ligand>
</feature>
<evidence type="ECO:0000313" key="7">
    <source>
        <dbReference type="EMBL" id="GIF80717.1"/>
    </source>
</evidence>
<dbReference type="GO" id="GO:0008840">
    <property type="term" value="F:4-hydroxy-tetrahydrodipicolinate synthase activity"/>
    <property type="evidence" value="ECO:0007669"/>
    <property type="project" value="TreeGrafter"/>
</dbReference>
<feature type="active site" description="Schiff-base intermediate with substrate" evidence="5">
    <location>
        <position position="159"/>
    </location>
</feature>
<dbReference type="RefSeq" id="WP_203744580.1">
    <property type="nucleotide sequence ID" value="NZ_BONF01000010.1"/>
</dbReference>
<dbReference type="Proteomes" id="UP000601223">
    <property type="component" value="Unassembled WGS sequence"/>
</dbReference>
<evidence type="ECO:0000256" key="1">
    <source>
        <dbReference type="ARBA" id="ARBA00007592"/>
    </source>
</evidence>
<dbReference type="GO" id="GO:0044281">
    <property type="term" value="P:small molecule metabolic process"/>
    <property type="evidence" value="ECO:0007669"/>
    <property type="project" value="UniProtKB-ARBA"/>
</dbReference>
<comment type="similarity">
    <text evidence="1 4">Belongs to the DapA family.</text>
</comment>
<evidence type="ECO:0000256" key="2">
    <source>
        <dbReference type="ARBA" id="ARBA00023239"/>
    </source>
</evidence>
<proteinExistence type="inferred from homology"/>
<keyword evidence="8" id="KW-1185">Reference proteome</keyword>
<evidence type="ECO:0000256" key="6">
    <source>
        <dbReference type="PIRSR" id="PIRSR001365-2"/>
    </source>
</evidence>
<dbReference type="PIRSF" id="PIRSF001365">
    <property type="entry name" value="DHDPS"/>
    <property type="match status" value="1"/>
</dbReference>
<dbReference type="AlphaFoldDB" id="A0A8J3J9C0"/>